<dbReference type="Proteomes" id="UP000824782">
    <property type="component" value="Unassembled WGS sequence"/>
</dbReference>
<sequence length="97" mass="11104">MELVPTTWRPQAPTSALPCKLHHLHQDLCMLSLNENTHRVHLSCAQLKSVHPHRNSYRAVQSQDLSVMEDCCSVITTFPYSRANDKQKSHSCFFPTD</sequence>
<dbReference type="EMBL" id="WNYA01006582">
    <property type="protein sequence ID" value="KAG8541804.1"/>
    <property type="molecule type" value="Genomic_DNA"/>
</dbReference>
<organism evidence="1 2">
    <name type="scientific">Engystomops pustulosus</name>
    <name type="common">Tungara frog</name>
    <name type="synonym">Physalaemus pustulosus</name>
    <dbReference type="NCBI Taxonomy" id="76066"/>
    <lineage>
        <taxon>Eukaryota</taxon>
        <taxon>Metazoa</taxon>
        <taxon>Chordata</taxon>
        <taxon>Craniata</taxon>
        <taxon>Vertebrata</taxon>
        <taxon>Euteleostomi</taxon>
        <taxon>Amphibia</taxon>
        <taxon>Batrachia</taxon>
        <taxon>Anura</taxon>
        <taxon>Neobatrachia</taxon>
        <taxon>Hyloidea</taxon>
        <taxon>Leptodactylidae</taxon>
        <taxon>Leiuperinae</taxon>
        <taxon>Engystomops</taxon>
    </lineage>
</organism>
<proteinExistence type="predicted"/>
<keyword evidence="2" id="KW-1185">Reference proteome</keyword>
<evidence type="ECO:0000313" key="2">
    <source>
        <dbReference type="Proteomes" id="UP000824782"/>
    </source>
</evidence>
<comment type="caution">
    <text evidence="1">The sequence shown here is derived from an EMBL/GenBank/DDBJ whole genome shotgun (WGS) entry which is preliminary data.</text>
</comment>
<gene>
    <name evidence="1" type="ORF">GDO81_028231</name>
</gene>
<name>A0AAV6YWX6_ENGPU</name>
<protein>
    <submittedName>
        <fullName evidence="1">Uncharacterized protein</fullName>
    </submittedName>
</protein>
<reference evidence="1" key="1">
    <citation type="thesis" date="2020" institute="ProQuest LLC" country="789 East Eisenhower Parkway, Ann Arbor, MI, USA">
        <title>Comparative Genomics and Chromosome Evolution.</title>
        <authorList>
            <person name="Mudd A.B."/>
        </authorList>
    </citation>
    <scope>NUCLEOTIDE SEQUENCE</scope>
    <source>
        <strain evidence="1">237g6f4</strain>
        <tissue evidence="1">Blood</tissue>
    </source>
</reference>
<evidence type="ECO:0000313" key="1">
    <source>
        <dbReference type="EMBL" id="KAG8541804.1"/>
    </source>
</evidence>
<accession>A0AAV6YWX6</accession>
<dbReference type="AlphaFoldDB" id="A0AAV6YWX6"/>